<sequence length="81" mass="9252">MTLLPPADLEQEETIFRIHSNFRAFKCVQTNIEASICRRYGTRAGRAQASPSPESFVASKFRDFSEMFCIRVDYVTKGVLD</sequence>
<accession>A0AAD5QEU5</accession>
<dbReference type="AlphaFoldDB" id="A0AAD5QEU5"/>
<gene>
    <name evidence="1" type="ORF">KIN20_004040</name>
</gene>
<comment type="caution">
    <text evidence="1">The sequence shown here is derived from an EMBL/GenBank/DDBJ whole genome shotgun (WGS) entry which is preliminary data.</text>
</comment>
<keyword evidence="2" id="KW-1185">Reference proteome</keyword>
<name>A0AAD5QEU5_PARTN</name>
<reference evidence="1" key="1">
    <citation type="submission" date="2021-06" db="EMBL/GenBank/DDBJ databases">
        <title>Parelaphostrongylus tenuis whole genome reference sequence.</title>
        <authorList>
            <person name="Garwood T.J."/>
            <person name="Larsen P.A."/>
            <person name="Fountain-Jones N.M."/>
            <person name="Garbe J.R."/>
            <person name="Macchietto M.G."/>
            <person name="Kania S.A."/>
            <person name="Gerhold R.W."/>
            <person name="Richards J.E."/>
            <person name="Wolf T.M."/>
        </authorList>
    </citation>
    <scope>NUCLEOTIDE SEQUENCE</scope>
    <source>
        <strain evidence="1">MNPRO001-30</strain>
        <tissue evidence="1">Meninges</tissue>
    </source>
</reference>
<evidence type="ECO:0000313" key="1">
    <source>
        <dbReference type="EMBL" id="KAJ1348687.1"/>
    </source>
</evidence>
<protein>
    <submittedName>
        <fullName evidence="1">Uncharacterized protein</fullName>
    </submittedName>
</protein>
<evidence type="ECO:0000313" key="2">
    <source>
        <dbReference type="Proteomes" id="UP001196413"/>
    </source>
</evidence>
<dbReference type="EMBL" id="JAHQIW010000541">
    <property type="protein sequence ID" value="KAJ1348687.1"/>
    <property type="molecule type" value="Genomic_DNA"/>
</dbReference>
<dbReference type="Proteomes" id="UP001196413">
    <property type="component" value="Unassembled WGS sequence"/>
</dbReference>
<proteinExistence type="predicted"/>
<organism evidence="1 2">
    <name type="scientific">Parelaphostrongylus tenuis</name>
    <name type="common">Meningeal worm</name>
    <dbReference type="NCBI Taxonomy" id="148309"/>
    <lineage>
        <taxon>Eukaryota</taxon>
        <taxon>Metazoa</taxon>
        <taxon>Ecdysozoa</taxon>
        <taxon>Nematoda</taxon>
        <taxon>Chromadorea</taxon>
        <taxon>Rhabditida</taxon>
        <taxon>Rhabditina</taxon>
        <taxon>Rhabditomorpha</taxon>
        <taxon>Strongyloidea</taxon>
        <taxon>Metastrongylidae</taxon>
        <taxon>Parelaphostrongylus</taxon>
    </lineage>
</organism>